<organism evidence="1 2">
    <name type="scientific">Epilithonimonas pallida</name>
    <dbReference type="NCBI Taxonomy" id="373671"/>
    <lineage>
        <taxon>Bacteria</taxon>
        <taxon>Pseudomonadati</taxon>
        <taxon>Bacteroidota</taxon>
        <taxon>Flavobacteriia</taxon>
        <taxon>Flavobacteriales</taxon>
        <taxon>Weeksellaceae</taxon>
        <taxon>Chryseobacterium group</taxon>
        <taxon>Epilithonimonas</taxon>
    </lineage>
</organism>
<evidence type="ECO:0000313" key="1">
    <source>
        <dbReference type="EMBL" id="SMP96733.1"/>
    </source>
</evidence>
<keyword evidence="2" id="KW-1185">Reference proteome</keyword>
<protein>
    <submittedName>
        <fullName evidence="1">Uncharacterized protein</fullName>
    </submittedName>
</protein>
<evidence type="ECO:0000313" key="2">
    <source>
        <dbReference type="Proteomes" id="UP001158050"/>
    </source>
</evidence>
<proteinExistence type="predicted"/>
<name>A0ABY1R8I0_9FLAO</name>
<dbReference type="EMBL" id="FXUO01000010">
    <property type="protein sequence ID" value="SMP96733.1"/>
    <property type="molecule type" value="Genomic_DNA"/>
</dbReference>
<sequence length="31" mass="3768">MINNVFVIIYNTFTKIEKLIDTEDIEFVNKY</sequence>
<gene>
    <name evidence="1" type="ORF">SAMN05421679_1105</name>
</gene>
<dbReference type="Proteomes" id="UP001158050">
    <property type="component" value="Unassembled WGS sequence"/>
</dbReference>
<accession>A0ABY1R8I0</accession>
<reference evidence="1 2" key="1">
    <citation type="submission" date="2017-05" db="EMBL/GenBank/DDBJ databases">
        <authorList>
            <person name="Varghese N."/>
            <person name="Submissions S."/>
        </authorList>
    </citation>
    <scope>NUCLEOTIDE SEQUENCE [LARGE SCALE GENOMIC DNA]</scope>
    <source>
        <strain evidence="1 2">DSM 18015</strain>
    </source>
</reference>
<comment type="caution">
    <text evidence="1">The sequence shown here is derived from an EMBL/GenBank/DDBJ whole genome shotgun (WGS) entry which is preliminary data.</text>
</comment>